<protein>
    <submittedName>
        <fullName evidence="1">Uncharacterized protein</fullName>
    </submittedName>
</protein>
<comment type="caution">
    <text evidence="1">The sequence shown here is derived from an EMBL/GenBank/DDBJ whole genome shotgun (WGS) entry which is preliminary data.</text>
</comment>
<keyword evidence="2" id="KW-1185">Reference proteome</keyword>
<reference evidence="1" key="1">
    <citation type="submission" date="2022-10" db="EMBL/GenBank/DDBJ databases">
        <title>Genome Sequence of Xylaria curta.</title>
        <authorList>
            <person name="Buettner E."/>
        </authorList>
    </citation>
    <scope>NUCLEOTIDE SEQUENCE</scope>
    <source>
        <strain evidence="1">Babe10</strain>
    </source>
</reference>
<proteinExistence type="predicted"/>
<dbReference type="EMBL" id="JAPDGR010001321">
    <property type="protein sequence ID" value="KAJ2984181.1"/>
    <property type="molecule type" value="Genomic_DNA"/>
</dbReference>
<evidence type="ECO:0000313" key="1">
    <source>
        <dbReference type="EMBL" id="KAJ2984181.1"/>
    </source>
</evidence>
<evidence type="ECO:0000313" key="2">
    <source>
        <dbReference type="Proteomes" id="UP001143856"/>
    </source>
</evidence>
<name>A0ACC1NZD1_9PEZI</name>
<sequence>MDAPTDMDAPTAMDTSTTMDVPTSMNARKKQSNIDRTKWRTKCRKLLAEHIKTKLGLHVDPSQVRLTTSLEDGYAWETLPETKYLFSKNLSDHSIRAFKILCCSVGVTFEAVRSAPEPPIYPRESSFNNNLSQQLQATKSQLEAEIKLRLSFDEKLQLAYKRSECLQKELQATTWRETNFRNMIKKYSYGFSKLEGVLSQLQEMDGMMDLYELNGSVDASSLSDGSYERSLDVATPATS</sequence>
<gene>
    <name evidence="1" type="ORF">NUW58_g6126</name>
</gene>
<accession>A0ACC1NZD1</accession>
<dbReference type="Proteomes" id="UP001143856">
    <property type="component" value="Unassembled WGS sequence"/>
</dbReference>
<organism evidence="1 2">
    <name type="scientific">Xylaria curta</name>
    <dbReference type="NCBI Taxonomy" id="42375"/>
    <lineage>
        <taxon>Eukaryota</taxon>
        <taxon>Fungi</taxon>
        <taxon>Dikarya</taxon>
        <taxon>Ascomycota</taxon>
        <taxon>Pezizomycotina</taxon>
        <taxon>Sordariomycetes</taxon>
        <taxon>Xylariomycetidae</taxon>
        <taxon>Xylariales</taxon>
        <taxon>Xylariaceae</taxon>
        <taxon>Xylaria</taxon>
    </lineage>
</organism>